<dbReference type="Proteomes" id="UP001433268">
    <property type="component" value="Unassembled WGS sequence"/>
</dbReference>
<evidence type="ECO:0000313" key="2">
    <source>
        <dbReference type="Proteomes" id="UP001433268"/>
    </source>
</evidence>
<comment type="caution">
    <text evidence="1">The sequence shown here is derived from an EMBL/GenBank/DDBJ whole genome shotgun (WGS) entry which is preliminary data.</text>
</comment>
<accession>A0ABR1X9Z5</accession>
<name>A0ABR1X9Z5_9PEZI</name>
<gene>
    <name evidence="1" type="ORF">PG997_000173</name>
</gene>
<reference evidence="1 2" key="1">
    <citation type="submission" date="2023-01" db="EMBL/GenBank/DDBJ databases">
        <title>Analysis of 21 Apiospora genomes using comparative genomics revels a genus with tremendous synthesis potential of carbohydrate active enzymes and secondary metabolites.</title>
        <authorList>
            <person name="Sorensen T."/>
        </authorList>
    </citation>
    <scope>NUCLEOTIDE SEQUENCE [LARGE SCALE GENOMIC DNA]</scope>
    <source>
        <strain evidence="1 2">CBS 114990</strain>
    </source>
</reference>
<sequence length="110" mass="12660">MQPLQWMRLPDTYKGLGPVTASDDDHTHTFPINKIAKGPPQQWTQAQCIITNDKFTSKTICEEADYIIVRRNYRVKEMLDWAKEDAKRKNSVVKSIKGKFIAPLIEARAL</sequence>
<keyword evidence="2" id="KW-1185">Reference proteome</keyword>
<protein>
    <submittedName>
        <fullName evidence="1">Uncharacterized protein</fullName>
    </submittedName>
</protein>
<dbReference type="EMBL" id="JAQQWN010000002">
    <property type="protein sequence ID" value="KAK8093488.1"/>
    <property type="molecule type" value="Genomic_DNA"/>
</dbReference>
<dbReference type="GeneID" id="92037548"/>
<proteinExistence type="predicted"/>
<dbReference type="RefSeq" id="XP_066674261.1">
    <property type="nucleotide sequence ID" value="XM_066804488.1"/>
</dbReference>
<evidence type="ECO:0000313" key="1">
    <source>
        <dbReference type="EMBL" id="KAK8093488.1"/>
    </source>
</evidence>
<organism evidence="1 2">
    <name type="scientific">Apiospora hydei</name>
    <dbReference type="NCBI Taxonomy" id="1337664"/>
    <lineage>
        <taxon>Eukaryota</taxon>
        <taxon>Fungi</taxon>
        <taxon>Dikarya</taxon>
        <taxon>Ascomycota</taxon>
        <taxon>Pezizomycotina</taxon>
        <taxon>Sordariomycetes</taxon>
        <taxon>Xylariomycetidae</taxon>
        <taxon>Amphisphaeriales</taxon>
        <taxon>Apiosporaceae</taxon>
        <taxon>Apiospora</taxon>
    </lineage>
</organism>